<reference evidence="7" key="2">
    <citation type="submission" date="2021-03" db="EMBL/GenBank/DDBJ databases">
        <authorList>
            <person name="Cao W."/>
        </authorList>
    </citation>
    <scope>NUCLEOTIDE SEQUENCE</scope>
    <source>
        <strain evidence="7">110414</strain>
    </source>
</reference>
<accession>A0A940X485</accession>
<evidence type="ECO:0000256" key="1">
    <source>
        <dbReference type="ARBA" id="ARBA00001933"/>
    </source>
</evidence>
<dbReference type="PROSITE" id="PS51318">
    <property type="entry name" value="TAT"/>
    <property type="match status" value="1"/>
</dbReference>
<dbReference type="AlphaFoldDB" id="A0A940X485"/>
<dbReference type="Pfam" id="PF01212">
    <property type="entry name" value="Beta_elim_lyase"/>
    <property type="match status" value="1"/>
</dbReference>
<keyword evidence="8" id="KW-1185">Reference proteome</keyword>
<evidence type="ECO:0000259" key="6">
    <source>
        <dbReference type="Pfam" id="PF01212"/>
    </source>
</evidence>
<dbReference type="GO" id="GO:0006545">
    <property type="term" value="P:glycine biosynthetic process"/>
    <property type="evidence" value="ECO:0007669"/>
    <property type="project" value="TreeGrafter"/>
</dbReference>
<evidence type="ECO:0000313" key="8">
    <source>
        <dbReference type="Proteomes" id="UP000673447"/>
    </source>
</evidence>
<keyword evidence="5" id="KW-0732">Signal</keyword>
<comment type="caution">
    <text evidence="7">The sequence shown here is derived from an EMBL/GenBank/DDBJ whole genome shotgun (WGS) entry which is preliminary data.</text>
</comment>
<gene>
    <name evidence="7" type="ORF">J5837_14165</name>
</gene>
<feature type="chain" id="PRO_5036738629" description="Aromatic amino acid beta-eliminating lyase/threonine aldolase domain-containing protein" evidence="5">
    <location>
        <begin position="26"/>
        <end position="385"/>
    </location>
</feature>
<comment type="subunit">
    <text evidence="3">Homotetramer.</text>
</comment>
<organism evidence="7 8">
    <name type="scientific">Pseudoxanthomonas helianthi</name>
    <dbReference type="NCBI Taxonomy" id="1453541"/>
    <lineage>
        <taxon>Bacteria</taxon>
        <taxon>Pseudomonadati</taxon>
        <taxon>Pseudomonadota</taxon>
        <taxon>Gammaproteobacteria</taxon>
        <taxon>Lysobacterales</taxon>
        <taxon>Lysobacteraceae</taxon>
        <taxon>Pseudoxanthomonas</taxon>
    </lineage>
</organism>
<dbReference type="EMBL" id="JAGKTC010000003">
    <property type="protein sequence ID" value="MBP3985554.1"/>
    <property type="molecule type" value="Genomic_DNA"/>
</dbReference>
<feature type="signal peptide" evidence="5">
    <location>
        <begin position="1"/>
        <end position="25"/>
    </location>
</feature>
<dbReference type="GO" id="GO:0005829">
    <property type="term" value="C:cytosol"/>
    <property type="evidence" value="ECO:0007669"/>
    <property type="project" value="TreeGrafter"/>
</dbReference>
<comment type="cofactor">
    <cofactor evidence="1">
        <name>pyridoxal 5'-phosphate</name>
        <dbReference type="ChEBI" id="CHEBI:597326"/>
    </cofactor>
</comment>
<proteinExistence type="inferred from homology"/>
<dbReference type="RefSeq" id="WP_210537409.1">
    <property type="nucleotide sequence ID" value="NZ_JAGKTC010000003.1"/>
</dbReference>
<dbReference type="GO" id="GO:0006567">
    <property type="term" value="P:L-threonine catabolic process"/>
    <property type="evidence" value="ECO:0007669"/>
    <property type="project" value="TreeGrafter"/>
</dbReference>
<dbReference type="PANTHER" id="PTHR48097:SF9">
    <property type="entry name" value="L-THREONINE ALDOLASE"/>
    <property type="match status" value="1"/>
</dbReference>
<sequence>MDRRAFLQGSLGAALAATAADAAFAQTATPPASLQPPAFPPIDARSVWLVGDSAPPDPVAMSARLAELVRANPDVRDRYQEKGAVEALEHAFAKLLGKEDCAFFPSGTLANNVAVRLLCGDQRRALVQEESHLYRDESDAAQRLSGINLLPLAPGRASPTLDEVRAAIDASENGPYPMKIGAVSLETPVRRADGEMVPLAVVRDIAKLARAHGARLHLDGARLLLAPPAFDLAAYVAEFDTVYVSLYKYLDAPFGAVLAGSKQDVAEARDLRHVYGGALYQGWMPAVLALDALPKFGPDIAQAHQRTRQLVSALVASGKVRERSSPQASNVFWLEMKQALAEAAFERGRQAGIRVGRWKDGRIPLYANTTLLRRPVEEYVALFLG</sequence>
<dbReference type="Gene3D" id="3.40.640.10">
    <property type="entry name" value="Type I PLP-dependent aspartate aminotransferase-like (Major domain)"/>
    <property type="match status" value="1"/>
</dbReference>
<dbReference type="InterPro" id="IPR001597">
    <property type="entry name" value="ArAA_b-elim_lyase/Thr_aldolase"/>
</dbReference>
<name>A0A940X485_9GAMM</name>
<evidence type="ECO:0000313" key="7">
    <source>
        <dbReference type="EMBL" id="MBP3985554.1"/>
    </source>
</evidence>
<keyword evidence="4" id="KW-0663">Pyridoxal phosphate</keyword>
<dbReference type="InterPro" id="IPR006311">
    <property type="entry name" value="TAT_signal"/>
</dbReference>
<evidence type="ECO:0000256" key="2">
    <source>
        <dbReference type="ARBA" id="ARBA00006966"/>
    </source>
</evidence>
<dbReference type="InterPro" id="IPR015421">
    <property type="entry name" value="PyrdxlP-dep_Trfase_major"/>
</dbReference>
<dbReference type="InterPro" id="IPR015424">
    <property type="entry name" value="PyrdxlP-dep_Trfase"/>
</dbReference>
<comment type="similarity">
    <text evidence="2">Belongs to the threonine aldolase family.</text>
</comment>
<dbReference type="PANTHER" id="PTHR48097">
    <property type="entry name" value="L-THREONINE ALDOLASE-RELATED"/>
    <property type="match status" value="1"/>
</dbReference>
<feature type="domain" description="Aromatic amino acid beta-eliminating lyase/threonine aldolase" evidence="6">
    <location>
        <begin position="77"/>
        <end position="325"/>
    </location>
</feature>
<dbReference type="Proteomes" id="UP000673447">
    <property type="component" value="Unassembled WGS sequence"/>
</dbReference>
<dbReference type="SUPFAM" id="SSF53383">
    <property type="entry name" value="PLP-dependent transferases"/>
    <property type="match status" value="1"/>
</dbReference>
<reference evidence="7" key="1">
    <citation type="journal article" date="2016" name="Int. J. Syst. Evol. Microbiol.">
        <title>Pseudoxanthomonas helianthi sp. nov., isolated from roots of Jerusalem artichoke (Helianthus tuberosus).</title>
        <authorList>
            <person name="Kittiwongwattana C."/>
            <person name="Thawai C."/>
        </authorList>
    </citation>
    <scope>NUCLEOTIDE SEQUENCE</scope>
    <source>
        <strain evidence="7">110414</strain>
    </source>
</reference>
<protein>
    <recommendedName>
        <fullName evidence="6">Aromatic amino acid beta-eliminating lyase/threonine aldolase domain-containing protein</fullName>
    </recommendedName>
</protein>
<evidence type="ECO:0000256" key="3">
    <source>
        <dbReference type="ARBA" id="ARBA00011881"/>
    </source>
</evidence>
<dbReference type="GO" id="GO:0008732">
    <property type="term" value="F:L-allo-threonine aldolase activity"/>
    <property type="evidence" value="ECO:0007669"/>
    <property type="project" value="TreeGrafter"/>
</dbReference>
<evidence type="ECO:0000256" key="4">
    <source>
        <dbReference type="ARBA" id="ARBA00022898"/>
    </source>
</evidence>
<evidence type="ECO:0000256" key="5">
    <source>
        <dbReference type="SAM" id="SignalP"/>
    </source>
</evidence>